<comment type="pathway">
    <text evidence="1">Carbohydrate metabolism; tricarboxylic acid cycle; isocitrate from oxaloacetate: step 1/2.</text>
</comment>
<dbReference type="UniPathway" id="UPA00223">
    <property type="reaction ID" value="UER00717"/>
</dbReference>
<dbReference type="PANTHER" id="PTHR11739:SF4">
    <property type="entry name" value="CITRATE SYNTHASE, PEROXISOMAL"/>
    <property type="match status" value="1"/>
</dbReference>
<dbReference type="Gene3D" id="1.10.1660.10">
    <property type="match status" value="1"/>
</dbReference>
<dbReference type="SUPFAM" id="SSF48256">
    <property type="entry name" value="Citrate synthase"/>
    <property type="match status" value="1"/>
</dbReference>
<comment type="caution">
    <text evidence="6">The sequence shown here is derived from an EMBL/GenBank/DDBJ whole genome shotgun (WGS) entry which is preliminary data.</text>
</comment>
<dbReference type="EC" id="2.3.3.16" evidence="3"/>
<evidence type="ECO:0000259" key="5">
    <source>
        <dbReference type="Pfam" id="PF12728"/>
    </source>
</evidence>
<evidence type="ECO:0000256" key="3">
    <source>
        <dbReference type="ARBA" id="ARBA00012972"/>
    </source>
</evidence>
<dbReference type="RefSeq" id="WP_096750315.1">
    <property type="nucleotide sequence ID" value="NZ_CADEPO010000016.1"/>
</dbReference>
<dbReference type="GO" id="GO:0036440">
    <property type="term" value="F:citrate synthase activity"/>
    <property type="evidence" value="ECO:0007669"/>
    <property type="project" value="UniProtKB-EC"/>
</dbReference>
<evidence type="ECO:0000256" key="1">
    <source>
        <dbReference type="ARBA" id="ARBA00004751"/>
    </source>
</evidence>
<dbReference type="PANTHER" id="PTHR11739">
    <property type="entry name" value="CITRATE SYNTHASE"/>
    <property type="match status" value="1"/>
</dbReference>
<comment type="similarity">
    <text evidence="2">Belongs to the citrate synthase family.</text>
</comment>
<dbReference type="GO" id="GO:0006099">
    <property type="term" value="P:tricarboxylic acid cycle"/>
    <property type="evidence" value="ECO:0007669"/>
    <property type="project" value="UniProtKB-UniPathway"/>
</dbReference>
<dbReference type="SUPFAM" id="SSF46955">
    <property type="entry name" value="Putative DNA-binding domain"/>
    <property type="match status" value="1"/>
</dbReference>
<dbReference type="GO" id="GO:0005829">
    <property type="term" value="C:cytosol"/>
    <property type="evidence" value="ECO:0007669"/>
    <property type="project" value="TreeGrafter"/>
</dbReference>
<dbReference type="InterPro" id="IPR041657">
    <property type="entry name" value="HTH_17"/>
</dbReference>
<dbReference type="Pfam" id="PF00285">
    <property type="entry name" value="Citrate_synt"/>
    <property type="match status" value="1"/>
</dbReference>
<proteinExistence type="inferred from homology"/>
<dbReference type="Proteomes" id="UP000220629">
    <property type="component" value="Unassembled WGS sequence"/>
</dbReference>
<keyword evidence="4" id="KW-0808">Transferase</keyword>
<dbReference type="Pfam" id="PF12728">
    <property type="entry name" value="HTH_17"/>
    <property type="match status" value="1"/>
</dbReference>
<organism evidence="6 7">
    <name type="scientific">Burkholderia gladioli</name>
    <name type="common">Pseudomonas marginata</name>
    <name type="synonym">Phytomonas marginata</name>
    <dbReference type="NCBI Taxonomy" id="28095"/>
    <lineage>
        <taxon>Bacteria</taxon>
        <taxon>Pseudomonadati</taxon>
        <taxon>Pseudomonadota</taxon>
        <taxon>Betaproteobacteria</taxon>
        <taxon>Burkholderiales</taxon>
        <taxon>Burkholderiaceae</taxon>
        <taxon>Burkholderia</taxon>
    </lineage>
</organism>
<gene>
    <name evidence="6" type="ORF">CRM94_21430</name>
</gene>
<accession>A0A2A7S0D8</accession>
<dbReference type="GO" id="GO:0005975">
    <property type="term" value="P:carbohydrate metabolic process"/>
    <property type="evidence" value="ECO:0007669"/>
    <property type="project" value="TreeGrafter"/>
</dbReference>
<feature type="domain" description="Helix-turn-helix" evidence="5">
    <location>
        <begin position="6"/>
        <end position="40"/>
    </location>
</feature>
<dbReference type="InterPro" id="IPR002020">
    <property type="entry name" value="Citrate_synthase"/>
</dbReference>
<dbReference type="Gene3D" id="1.10.230.10">
    <property type="entry name" value="Cytochrome P450-Terp, domain 2"/>
    <property type="match status" value="1"/>
</dbReference>
<dbReference type="CDD" id="cd06102">
    <property type="entry name" value="citrate_synt_like_2"/>
    <property type="match status" value="1"/>
</dbReference>
<dbReference type="InterPro" id="IPR036969">
    <property type="entry name" value="Citrate_synthase_sf"/>
</dbReference>
<dbReference type="AlphaFoldDB" id="A0A2A7S0D8"/>
<reference evidence="7" key="1">
    <citation type="submission" date="2017-09" db="EMBL/GenBank/DDBJ databases">
        <title>FDA dAtabase for Regulatory Grade micrObial Sequences (FDA-ARGOS): Supporting development and validation of Infectious Disease Dx tests.</title>
        <authorList>
            <person name="Minogue T."/>
            <person name="Wolcott M."/>
            <person name="Wasieloski L."/>
            <person name="Aguilar W."/>
            <person name="Moore D."/>
            <person name="Tallon L."/>
            <person name="Sadzewicz L."/>
            <person name="Ott S."/>
            <person name="Zhao X."/>
            <person name="Nagaraj S."/>
            <person name="Vavikolanu K."/>
            <person name="Aluvathingal J."/>
            <person name="Nadendla S."/>
            <person name="Sichtig H."/>
        </authorList>
    </citation>
    <scope>NUCLEOTIDE SEQUENCE [LARGE SCALE GENOMIC DNA]</scope>
    <source>
        <strain evidence="7">FDAARGOS_390</strain>
    </source>
</reference>
<evidence type="ECO:0000313" key="7">
    <source>
        <dbReference type="Proteomes" id="UP000220629"/>
    </source>
</evidence>
<protein>
    <recommendedName>
        <fullName evidence="3">citrate synthase (unknown stereospecificity)</fullName>
        <ecNumber evidence="3">2.3.3.16</ecNumber>
    </recommendedName>
</protein>
<dbReference type="InterPro" id="IPR016143">
    <property type="entry name" value="Citrate_synth-like_sm_a-sub"/>
</dbReference>
<dbReference type="InterPro" id="IPR016142">
    <property type="entry name" value="Citrate_synth-like_lrg_a-sub"/>
</dbReference>
<dbReference type="InterPro" id="IPR009061">
    <property type="entry name" value="DNA-bd_dom_put_sf"/>
</dbReference>
<sequence length="418" mass="44156">MPRINAAEAARLLGVSVPTLYAYVSRGLLASHADGRTRQRGYDADEVRLLARRRADAKRAGGVAERSLDWGVPVLESSITQIAGGRPHYRGRDAIGLAASASLETVAALLWDCPAERLATQPALAGAELARWQGWLRDWADCAPLDRALAMLPACAARLPRRWAPGEQARLEVAVALLRATLAALAGGLPSARPAHLQLAEAWSLDKRHAELLRAALVLCADHELNPSTFAVRCIASTGTHLFGAIAGGLAALAGPRHGGETVRARALLDEAARAADLDRYLAIRLAHDERGEGGRTRLAGFGHPLYPDGDPRAGALLGMLREHAGLDAAAREALRSALAVLDGVAAATGERPTVDFALALLERVLALPEGAAFTLFAAGRAAGWIAHALEQQREGKLIRPRARYVGVDPLDVDPAGA</sequence>
<dbReference type="EMBL" id="PDDY01000004">
    <property type="protein sequence ID" value="PEH37124.1"/>
    <property type="molecule type" value="Genomic_DNA"/>
</dbReference>
<dbReference type="Gene3D" id="1.10.580.10">
    <property type="entry name" value="Citrate Synthase, domain 1"/>
    <property type="match status" value="1"/>
</dbReference>
<evidence type="ECO:0000256" key="4">
    <source>
        <dbReference type="ARBA" id="ARBA00022679"/>
    </source>
</evidence>
<evidence type="ECO:0000313" key="6">
    <source>
        <dbReference type="EMBL" id="PEH37124.1"/>
    </source>
</evidence>
<evidence type="ECO:0000256" key="2">
    <source>
        <dbReference type="ARBA" id="ARBA00010566"/>
    </source>
</evidence>
<name>A0A2A7S0D8_BURGA</name>
<dbReference type="PRINTS" id="PR00143">
    <property type="entry name" value="CITRTSNTHASE"/>
</dbReference>